<evidence type="ECO:0000256" key="1">
    <source>
        <dbReference type="SAM" id="MobiDB-lite"/>
    </source>
</evidence>
<keyword evidence="2" id="KW-0472">Membrane</keyword>
<protein>
    <submittedName>
        <fullName evidence="4">GAF domain-containing protein</fullName>
    </submittedName>
</protein>
<keyword evidence="2" id="KW-1133">Transmembrane helix</keyword>
<dbReference type="Gene3D" id="3.30.450.40">
    <property type="match status" value="1"/>
</dbReference>
<dbReference type="Proteomes" id="UP000559010">
    <property type="component" value="Unassembled WGS sequence"/>
</dbReference>
<keyword evidence="5" id="KW-1185">Reference proteome</keyword>
<feature type="transmembrane region" description="Helical" evidence="2">
    <location>
        <begin position="56"/>
        <end position="76"/>
    </location>
</feature>
<name>A0A848IZ29_9BACT</name>
<accession>A0A848IZ29</accession>
<dbReference type="RefSeq" id="WP_169680711.1">
    <property type="nucleotide sequence ID" value="NZ_JABBNU010000005.1"/>
</dbReference>
<dbReference type="AlphaFoldDB" id="A0A848IZ29"/>
<sequence>MKNSLKKIAGLLFIIFLVGGLLLAYLMQGFKGALIQNIPSLNLNNIQSGQNVFNELFYTVMGVYSIALICIVFLFISDNKAGKGDENSSNLKDSSKSQSEEDDADQRIVNDDEIEDSNLKEVAQIINSEGDTEKILEKAITKISNFIEAGQAAIYSKVREDDKTKLNLIAGYALSFGEGRKISFDIGEGIVGTVGKEKRLLEINDIPDGYINIVSGLGKSTPNSLLVAPIVENSTVYGVVEIASFKNFSDAQKEYISECLTYMAKKLKNEAKAKKEDNKSENTND</sequence>
<keyword evidence="2" id="KW-0812">Transmembrane</keyword>
<evidence type="ECO:0000259" key="3">
    <source>
        <dbReference type="Pfam" id="PF13185"/>
    </source>
</evidence>
<comment type="caution">
    <text evidence="4">The sequence shown here is derived from an EMBL/GenBank/DDBJ whole genome shotgun (WGS) entry which is preliminary data.</text>
</comment>
<evidence type="ECO:0000256" key="2">
    <source>
        <dbReference type="SAM" id="Phobius"/>
    </source>
</evidence>
<organism evidence="4 5">
    <name type="scientific">Marinigracilibium pacificum</name>
    <dbReference type="NCBI Taxonomy" id="2729599"/>
    <lineage>
        <taxon>Bacteria</taxon>
        <taxon>Pseudomonadati</taxon>
        <taxon>Bacteroidota</taxon>
        <taxon>Cytophagia</taxon>
        <taxon>Cytophagales</taxon>
        <taxon>Flammeovirgaceae</taxon>
        <taxon>Marinigracilibium</taxon>
    </lineage>
</organism>
<gene>
    <name evidence="4" type="ORF">HH304_09385</name>
</gene>
<dbReference type="InterPro" id="IPR029016">
    <property type="entry name" value="GAF-like_dom_sf"/>
</dbReference>
<feature type="domain" description="GAF" evidence="3">
    <location>
        <begin position="131"/>
        <end position="258"/>
    </location>
</feature>
<evidence type="ECO:0000313" key="4">
    <source>
        <dbReference type="EMBL" id="NMM48611.1"/>
    </source>
</evidence>
<dbReference type="EMBL" id="JABBNU010000005">
    <property type="protein sequence ID" value="NMM48611.1"/>
    <property type="molecule type" value="Genomic_DNA"/>
</dbReference>
<evidence type="ECO:0000313" key="5">
    <source>
        <dbReference type="Proteomes" id="UP000559010"/>
    </source>
</evidence>
<feature type="region of interest" description="Disordered" evidence="1">
    <location>
        <begin position="82"/>
        <end position="110"/>
    </location>
</feature>
<proteinExistence type="predicted"/>
<dbReference type="InterPro" id="IPR003018">
    <property type="entry name" value="GAF"/>
</dbReference>
<dbReference type="SUPFAM" id="SSF55781">
    <property type="entry name" value="GAF domain-like"/>
    <property type="match status" value="1"/>
</dbReference>
<dbReference type="Pfam" id="PF13185">
    <property type="entry name" value="GAF_2"/>
    <property type="match status" value="1"/>
</dbReference>
<feature type="compositionally biased region" description="Basic and acidic residues" evidence="1">
    <location>
        <begin position="93"/>
        <end position="110"/>
    </location>
</feature>
<reference evidence="4 5" key="1">
    <citation type="submission" date="2020-04" db="EMBL/GenBank/DDBJ databases">
        <title>Flammeovirgaceae bacterium KN852 isolated from deep sea.</title>
        <authorList>
            <person name="Zhang D.-C."/>
        </authorList>
    </citation>
    <scope>NUCLEOTIDE SEQUENCE [LARGE SCALE GENOMIC DNA]</scope>
    <source>
        <strain evidence="4 5">KN852</strain>
    </source>
</reference>